<comment type="similarity">
    <text evidence="2">Belongs to the SsgA family.</text>
</comment>
<name>A0ABT6AA76_9ACTN</name>
<evidence type="ECO:0000256" key="5">
    <source>
        <dbReference type="ARBA" id="ARBA00023210"/>
    </source>
</evidence>
<keyword evidence="8" id="KW-1185">Reference proteome</keyword>
<comment type="subcellular location">
    <subcellularLocation>
        <location evidence="1">Cell septum</location>
    </subcellularLocation>
</comment>
<evidence type="ECO:0000256" key="2">
    <source>
        <dbReference type="ARBA" id="ARBA00009323"/>
    </source>
</evidence>
<dbReference type="Gene3D" id="2.30.31.20">
    <property type="entry name" value="Sporulation-specific cell division protein SsgB"/>
    <property type="match status" value="1"/>
</dbReference>
<sequence length="137" mass="14569">MDSILEQPVRARLITADDGELPVPATLRYSRTDPLAVRLAFPPEVCLGGAAVVWTLARALLEQGLRGPAGAGDVRIRPGGPDRTVVELHSSAGLALLRFDTAELNSFLLRTYGVVPDGEEDVAEAIDRGLHALFGTV</sequence>
<reference evidence="7 8" key="1">
    <citation type="submission" date="2023-03" db="EMBL/GenBank/DDBJ databases">
        <title>Draft genome sequence of Streptomyces sp. K1PA1 isolated from peat swamp forest in Thailand.</title>
        <authorList>
            <person name="Klaysubun C."/>
            <person name="Duangmal K."/>
        </authorList>
    </citation>
    <scope>NUCLEOTIDE SEQUENCE [LARGE SCALE GENOMIC DNA]</scope>
    <source>
        <strain evidence="7 8">K1PA1</strain>
    </source>
</reference>
<evidence type="ECO:0000256" key="3">
    <source>
        <dbReference type="ARBA" id="ARBA00022618"/>
    </source>
</evidence>
<dbReference type="RefSeq" id="WP_276110899.1">
    <property type="nucleotide sequence ID" value="NZ_JARJBB010000012.1"/>
</dbReference>
<keyword evidence="3" id="KW-0132">Cell division</keyword>
<evidence type="ECO:0000256" key="6">
    <source>
        <dbReference type="ARBA" id="ARBA00023306"/>
    </source>
</evidence>
<evidence type="ECO:0000313" key="8">
    <source>
        <dbReference type="Proteomes" id="UP001221150"/>
    </source>
</evidence>
<dbReference type="InterPro" id="IPR006776">
    <property type="entry name" value="SsgB"/>
</dbReference>
<gene>
    <name evidence="7" type="ORF">P3H78_22490</name>
</gene>
<keyword evidence="4" id="KW-0749">Sporulation</keyword>
<keyword evidence="5" id="KW-0717">Septation</keyword>
<dbReference type="InterPro" id="IPR038658">
    <property type="entry name" value="SsgB_sf"/>
</dbReference>
<dbReference type="Proteomes" id="UP001221150">
    <property type="component" value="Unassembled WGS sequence"/>
</dbReference>
<dbReference type="Pfam" id="PF04686">
    <property type="entry name" value="SsgA"/>
    <property type="match status" value="1"/>
</dbReference>
<comment type="caution">
    <text evidence="7">The sequence shown here is derived from an EMBL/GenBank/DDBJ whole genome shotgun (WGS) entry which is preliminary data.</text>
</comment>
<protein>
    <submittedName>
        <fullName evidence="7">SsgA family sporulation/cell division regulator</fullName>
    </submittedName>
</protein>
<organism evidence="7 8">
    <name type="scientific">Streptomyces tropicalis</name>
    <dbReference type="NCBI Taxonomy" id="3034234"/>
    <lineage>
        <taxon>Bacteria</taxon>
        <taxon>Bacillati</taxon>
        <taxon>Actinomycetota</taxon>
        <taxon>Actinomycetes</taxon>
        <taxon>Kitasatosporales</taxon>
        <taxon>Streptomycetaceae</taxon>
        <taxon>Streptomyces</taxon>
    </lineage>
</organism>
<evidence type="ECO:0000256" key="4">
    <source>
        <dbReference type="ARBA" id="ARBA00022969"/>
    </source>
</evidence>
<accession>A0ABT6AA76</accession>
<evidence type="ECO:0000256" key="1">
    <source>
        <dbReference type="ARBA" id="ARBA00004431"/>
    </source>
</evidence>
<keyword evidence="6" id="KW-0131">Cell cycle</keyword>
<dbReference type="EMBL" id="JARJBB010000012">
    <property type="protein sequence ID" value="MDF3301342.1"/>
    <property type="molecule type" value="Genomic_DNA"/>
</dbReference>
<evidence type="ECO:0000313" key="7">
    <source>
        <dbReference type="EMBL" id="MDF3301342.1"/>
    </source>
</evidence>
<proteinExistence type="inferred from homology"/>